<dbReference type="FunCoup" id="H2XJW9">
    <property type="interactions" value="1027"/>
</dbReference>
<dbReference type="PANTHER" id="PTHR12941">
    <property type="entry name" value="ER MEMBRANE PROTEIN COMPLEX"/>
    <property type="match status" value="1"/>
</dbReference>
<dbReference type="STRING" id="7719.ENSCINP00000029951"/>
<dbReference type="AlphaFoldDB" id="H2XJW9"/>
<sequence>HPVEVSCKAFTKLQLHAAKYPHCAINGLLVACKQTLKESKAIEIVDAIPLFHQCIELTPMLEIALTHVDAHCHANDLFVAGYYEAPQHLPSSIEPSIFGSKIADKIHGNLESVLSGEKGKSLAHLVVIDNKRITKTDSVNFFEKANEGKWKRCSQKDITFQENCEPVLMHLLNRKVARDIVDFDNHLDDISAHWLNHAVNQDKMLHFC</sequence>
<reference evidence="4" key="2">
    <citation type="journal article" date="2008" name="Genome Biol.">
        <title>Improved genome assembly and evidence-based global gene model set for the chordate Ciona intestinalis: new insight into intron and operon populations.</title>
        <authorList>
            <person name="Satou Y."/>
            <person name="Mineta K."/>
            <person name="Ogasawara M."/>
            <person name="Sasakura Y."/>
            <person name="Shoguchi E."/>
            <person name="Ueno K."/>
            <person name="Yamada L."/>
            <person name="Matsumoto J."/>
            <person name="Wasserscheid J."/>
            <person name="Dewar K."/>
            <person name="Wiley G.B."/>
            <person name="Macmil S.L."/>
            <person name="Roe B.A."/>
            <person name="Zeller R.W."/>
            <person name="Hastings K.E."/>
            <person name="Lemaire P."/>
            <person name="Lindquist E."/>
            <person name="Endo T."/>
            <person name="Hotta K."/>
            <person name="Inaba K."/>
        </authorList>
    </citation>
    <scope>NUCLEOTIDE SEQUENCE [LARGE SCALE GENOMIC DNA]</scope>
    <source>
        <strain evidence="4">wild type</strain>
    </source>
</reference>
<proteinExistence type="inferred from homology"/>
<dbReference type="OMA" id="PHCAING"/>
<dbReference type="InterPro" id="IPR037518">
    <property type="entry name" value="MPN"/>
</dbReference>
<protein>
    <recommendedName>
        <fullName evidence="3">MPN domain-containing protein</fullName>
    </recommendedName>
</protein>
<dbReference type="PANTHER" id="PTHR12941:SF10">
    <property type="entry name" value="ER MEMBRANE PROTEIN COMPLEX SUBUNIT 8_9 HOMOLOG"/>
    <property type="match status" value="1"/>
</dbReference>
<accession>H2XJW9</accession>
<dbReference type="InterPro" id="IPR005366">
    <property type="entry name" value="EMC8/9"/>
</dbReference>
<evidence type="ECO:0000313" key="4">
    <source>
        <dbReference type="Ensembl" id="ENSCINP00000029951.1"/>
    </source>
</evidence>
<feature type="domain" description="MPN" evidence="3">
    <location>
        <begin position="3"/>
        <end position="142"/>
    </location>
</feature>
<name>H2XJW9_CIOIN</name>
<dbReference type="GeneTree" id="ENSGT00390000006738"/>
<evidence type="ECO:0000256" key="2">
    <source>
        <dbReference type="ARBA" id="ARBA00046436"/>
    </source>
</evidence>
<comment type="similarity">
    <text evidence="1">Belongs to the EMC8/EMC9 family.</text>
</comment>
<reference evidence="5" key="1">
    <citation type="journal article" date="2002" name="Science">
        <title>The draft genome of Ciona intestinalis: insights into chordate and vertebrate origins.</title>
        <authorList>
            <person name="Dehal P."/>
            <person name="Satou Y."/>
            <person name="Campbell R.K."/>
            <person name="Chapman J."/>
            <person name="Degnan B."/>
            <person name="De Tomaso A."/>
            <person name="Davidson B."/>
            <person name="Di Gregorio A."/>
            <person name="Gelpke M."/>
            <person name="Goodstein D.M."/>
            <person name="Harafuji N."/>
            <person name="Hastings K.E."/>
            <person name="Ho I."/>
            <person name="Hotta K."/>
            <person name="Huang W."/>
            <person name="Kawashima T."/>
            <person name="Lemaire P."/>
            <person name="Martinez D."/>
            <person name="Meinertzhagen I.A."/>
            <person name="Necula S."/>
            <person name="Nonaka M."/>
            <person name="Putnam N."/>
            <person name="Rash S."/>
            <person name="Saiga H."/>
            <person name="Satake M."/>
            <person name="Terry A."/>
            <person name="Yamada L."/>
            <person name="Wang H.G."/>
            <person name="Awazu S."/>
            <person name="Azumi K."/>
            <person name="Boore J."/>
            <person name="Branno M."/>
            <person name="Chin-Bow S."/>
            <person name="DeSantis R."/>
            <person name="Doyle S."/>
            <person name="Francino P."/>
            <person name="Keys D.N."/>
            <person name="Haga S."/>
            <person name="Hayashi H."/>
            <person name="Hino K."/>
            <person name="Imai K.S."/>
            <person name="Inaba K."/>
            <person name="Kano S."/>
            <person name="Kobayashi K."/>
            <person name="Kobayashi M."/>
            <person name="Lee B.I."/>
            <person name="Makabe K.W."/>
            <person name="Manohar C."/>
            <person name="Matassi G."/>
            <person name="Medina M."/>
            <person name="Mochizuki Y."/>
            <person name="Mount S."/>
            <person name="Morishita T."/>
            <person name="Miura S."/>
            <person name="Nakayama A."/>
            <person name="Nishizaka S."/>
            <person name="Nomoto H."/>
            <person name="Ohta F."/>
            <person name="Oishi K."/>
            <person name="Rigoutsos I."/>
            <person name="Sano M."/>
            <person name="Sasaki A."/>
            <person name="Sasakura Y."/>
            <person name="Shoguchi E."/>
            <person name="Shin-i T."/>
            <person name="Spagnuolo A."/>
            <person name="Stainier D."/>
            <person name="Suzuki M.M."/>
            <person name="Tassy O."/>
            <person name="Takatori N."/>
            <person name="Tokuoka M."/>
            <person name="Yagi K."/>
            <person name="Yoshizaki F."/>
            <person name="Wada S."/>
            <person name="Zhang C."/>
            <person name="Hyatt P.D."/>
            <person name="Larimer F."/>
            <person name="Detter C."/>
            <person name="Doggett N."/>
            <person name="Glavina T."/>
            <person name="Hawkins T."/>
            <person name="Richardson P."/>
            <person name="Lucas S."/>
            <person name="Kohara Y."/>
            <person name="Levine M."/>
            <person name="Satoh N."/>
            <person name="Rokhsar D.S."/>
        </authorList>
    </citation>
    <scope>NUCLEOTIDE SEQUENCE [LARGE SCALE GENOMIC DNA]</scope>
</reference>
<keyword evidence="5" id="KW-1185">Reference proteome</keyword>
<evidence type="ECO:0000313" key="5">
    <source>
        <dbReference type="Proteomes" id="UP000008144"/>
    </source>
</evidence>
<dbReference type="PROSITE" id="PS50249">
    <property type="entry name" value="MPN"/>
    <property type="match status" value="1"/>
</dbReference>
<dbReference type="Proteomes" id="UP000008144">
    <property type="component" value="Chromosome 6"/>
</dbReference>
<dbReference type="InParanoid" id="H2XJW9"/>
<evidence type="ECO:0000256" key="1">
    <source>
        <dbReference type="ARBA" id="ARBA00007461"/>
    </source>
</evidence>
<comment type="subunit">
    <text evidence="2">Component of the ER membrane protein complex (EMC). EMC8 and EMC9 are mutually exclusive subunits of the EMC complex.</text>
</comment>
<dbReference type="Pfam" id="PF03665">
    <property type="entry name" value="UPF0172"/>
    <property type="match status" value="1"/>
</dbReference>
<reference evidence="4" key="3">
    <citation type="submission" date="2025-08" db="UniProtKB">
        <authorList>
            <consortium name="Ensembl"/>
        </authorList>
    </citation>
    <scope>IDENTIFICATION</scope>
</reference>
<dbReference type="Ensembl" id="ENSCINT00000032911.1">
    <property type="protein sequence ID" value="ENSCINP00000029951.1"/>
    <property type="gene ID" value="ENSCING00000021455.1"/>
</dbReference>
<dbReference type="EMBL" id="EAAA01002293">
    <property type="status" value="NOT_ANNOTATED_CDS"/>
    <property type="molecule type" value="Genomic_DNA"/>
</dbReference>
<dbReference type="GO" id="GO:0072546">
    <property type="term" value="C:EMC complex"/>
    <property type="evidence" value="ECO:0000318"/>
    <property type="project" value="GO_Central"/>
</dbReference>
<evidence type="ECO:0000259" key="3">
    <source>
        <dbReference type="PROSITE" id="PS50249"/>
    </source>
</evidence>
<dbReference type="CDD" id="cd08060">
    <property type="entry name" value="MPN_UPF0172"/>
    <property type="match status" value="1"/>
</dbReference>
<reference evidence="4" key="4">
    <citation type="submission" date="2025-09" db="UniProtKB">
        <authorList>
            <consortium name="Ensembl"/>
        </authorList>
    </citation>
    <scope>IDENTIFICATION</scope>
</reference>
<organism evidence="4 5">
    <name type="scientific">Ciona intestinalis</name>
    <name type="common">Transparent sea squirt</name>
    <name type="synonym">Ascidia intestinalis</name>
    <dbReference type="NCBI Taxonomy" id="7719"/>
    <lineage>
        <taxon>Eukaryota</taxon>
        <taxon>Metazoa</taxon>
        <taxon>Chordata</taxon>
        <taxon>Tunicata</taxon>
        <taxon>Ascidiacea</taxon>
        <taxon>Phlebobranchia</taxon>
        <taxon>Cionidae</taxon>
        <taxon>Ciona</taxon>
    </lineage>
</organism>
<dbReference type="HOGENOM" id="CLU_087337_0_1_1"/>